<dbReference type="InterPro" id="IPR036291">
    <property type="entry name" value="NAD(P)-bd_dom_sf"/>
</dbReference>
<dbReference type="SUPFAM" id="SSF50129">
    <property type="entry name" value="GroES-like"/>
    <property type="match status" value="1"/>
</dbReference>
<dbReference type="Pfam" id="PF00107">
    <property type="entry name" value="ADH_zinc_N"/>
    <property type="match status" value="1"/>
</dbReference>
<proteinExistence type="inferred from homology"/>
<keyword evidence="4" id="KW-0862">Zinc</keyword>
<dbReference type="InterPro" id="IPR013149">
    <property type="entry name" value="ADH-like_C"/>
</dbReference>
<dbReference type="PANTHER" id="PTHR43350">
    <property type="entry name" value="NAD-DEPENDENT ALCOHOL DEHYDROGENASE"/>
    <property type="match status" value="1"/>
</dbReference>
<evidence type="ECO:0000259" key="6">
    <source>
        <dbReference type="Pfam" id="PF00107"/>
    </source>
</evidence>
<comment type="similarity">
    <text evidence="2">Belongs to the zinc-containing alcohol dehydrogenase family.</text>
</comment>
<dbReference type="Gene3D" id="3.40.50.720">
    <property type="entry name" value="NAD(P)-binding Rossmann-like Domain"/>
    <property type="match status" value="1"/>
</dbReference>
<dbReference type="GO" id="GO:0046872">
    <property type="term" value="F:metal ion binding"/>
    <property type="evidence" value="ECO:0007669"/>
    <property type="project" value="UniProtKB-KW"/>
</dbReference>
<keyword evidence="9" id="KW-1185">Reference proteome</keyword>
<dbReference type="Proteomes" id="UP000198504">
    <property type="component" value="Unassembled WGS sequence"/>
</dbReference>
<dbReference type="GO" id="GO:0016491">
    <property type="term" value="F:oxidoreductase activity"/>
    <property type="evidence" value="ECO:0007669"/>
    <property type="project" value="UniProtKB-KW"/>
</dbReference>
<evidence type="ECO:0000256" key="5">
    <source>
        <dbReference type="ARBA" id="ARBA00023002"/>
    </source>
</evidence>
<dbReference type="STRING" id="1036181.SAMN05421756_106210"/>
<evidence type="ECO:0000256" key="4">
    <source>
        <dbReference type="ARBA" id="ARBA00022833"/>
    </source>
</evidence>
<keyword evidence="3" id="KW-0479">Metal-binding</keyword>
<name>A0A1H9JGY3_9ACTN</name>
<evidence type="ECO:0000256" key="3">
    <source>
        <dbReference type="ARBA" id="ARBA00022723"/>
    </source>
</evidence>
<dbReference type="Pfam" id="PF08240">
    <property type="entry name" value="ADH_N"/>
    <property type="match status" value="1"/>
</dbReference>
<dbReference type="RefSeq" id="WP_170854163.1">
    <property type="nucleotide sequence ID" value="NZ_FOFA01000006.1"/>
</dbReference>
<comment type="cofactor">
    <cofactor evidence="1">
        <name>Zn(2+)</name>
        <dbReference type="ChEBI" id="CHEBI:29105"/>
    </cofactor>
</comment>
<keyword evidence="5" id="KW-0560">Oxidoreductase</keyword>
<evidence type="ECO:0000259" key="7">
    <source>
        <dbReference type="Pfam" id="PF08240"/>
    </source>
</evidence>
<sequence>MRLAELVAPYDFRVLDVDPPVRAPGEVLVDVEACGVCASELDSWEGRSDAELPRRIGHEVSGVVAEADEGSRFPPGTPVAVWTLGSGYAEQVSAPEDACRALGDFPVGLGLLEPVACAVNAVELADVRLADDVVVVGAGFMGSLVQQLVALRGPRSLVVVDRRPDVLALAAQLGATRTVDSRQESAAAVVAALTDGRGADVTFEVTGVQGGLDAVTDLTRMSGKVVLVGFHQGAPRTLALGHWNWMGYDLRNAHFREPATIMRGMDVAGRLLAGRRLDLAPLVTHRFPLERIGEAFATAVHKPEGFVKAVVTMPRATSPSSAGAPG</sequence>
<feature type="domain" description="Alcohol dehydrogenase-like N-terminal" evidence="7">
    <location>
        <begin position="24"/>
        <end position="108"/>
    </location>
</feature>
<evidence type="ECO:0000256" key="1">
    <source>
        <dbReference type="ARBA" id="ARBA00001947"/>
    </source>
</evidence>
<dbReference type="PANTHER" id="PTHR43350:SF19">
    <property type="entry name" value="D-GULOSIDE 3-DEHYDROGENASE"/>
    <property type="match status" value="1"/>
</dbReference>
<organism evidence="8 9">
    <name type="scientific">Microlunatus flavus</name>
    <dbReference type="NCBI Taxonomy" id="1036181"/>
    <lineage>
        <taxon>Bacteria</taxon>
        <taxon>Bacillati</taxon>
        <taxon>Actinomycetota</taxon>
        <taxon>Actinomycetes</taxon>
        <taxon>Propionibacteriales</taxon>
        <taxon>Propionibacteriaceae</taxon>
        <taxon>Microlunatus</taxon>
    </lineage>
</organism>
<evidence type="ECO:0000313" key="9">
    <source>
        <dbReference type="Proteomes" id="UP000198504"/>
    </source>
</evidence>
<accession>A0A1H9JGY3</accession>
<evidence type="ECO:0000256" key="2">
    <source>
        <dbReference type="ARBA" id="ARBA00008072"/>
    </source>
</evidence>
<dbReference type="SUPFAM" id="SSF51735">
    <property type="entry name" value="NAD(P)-binding Rossmann-fold domains"/>
    <property type="match status" value="1"/>
</dbReference>
<gene>
    <name evidence="8" type="ORF">SAMN05421756_106210</name>
</gene>
<dbReference type="AlphaFoldDB" id="A0A1H9JGY3"/>
<dbReference type="InterPro" id="IPR011032">
    <property type="entry name" value="GroES-like_sf"/>
</dbReference>
<dbReference type="Gene3D" id="3.90.180.10">
    <property type="entry name" value="Medium-chain alcohol dehydrogenases, catalytic domain"/>
    <property type="match status" value="2"/>
</dbReference>
<reference evidence="9" key="1">
    <citation type="submission" date="2016-10" db="EMBL/GenBank/DDBJ databases">
        <authorList>
            <person name="Varghese N."/>
            <person name="Submissions S."/>
        </authorList>
    </citation>
    <scope>NUCLEOTIDE SEQUENCE [LARGE SCALE GENOMIC DNA]</scope>
    <source>
        <strain evidence="9">CGMCC 4.6856</strain>
    </source>
</reference>
<dbReference type="EMBL" id="FOFA01000006">
    <property type="protein sequence ID" value="SEQ86251.1"/>
    <property type="molecule type" value="Genomic_DNA"/>
</dbReference>
<feature type="domain" description="Alcohol dehydrogenase-like C-terminal" evidence="6">
    <location>
        <begin position="142"/>
        <end position="234"/>
    </location>
</feature>
<dbReference type="InterPro" id="IPR013154">
    <property type="entry name" value="ADH-like_N"/>
</dbReference>
<evidence type="ECO:0000313" key="8">
    <source>
        <dbReference type="EMBL" id="SEQ86251.1"/>
    </source>
</evidence>
<protein>
    <submittedName>
        <fullName evidence="8">Threonine dehydrogenase</fullName>
    </submittedName>
</protein>